<dbReference type="AlphaFoldDB" id="A0A9P9BRL7"/>
<evidence type="ECO:0000313" key="2">
    <source>
        <dbReference type="Proteomes" id="UP000756346"/>
    </source>
</evidence>
<evidence type="ECO:0000313" key="1">
    <source>
        <dbReference type="EMBL" id="KAH7033056.1"/>
    </source>
</evidence>
<protein>
    <submittedName>
        <fullName evidence="1">Uncharacterized protein</fullName>
    </submittedName>
</protein>
<dbReference type="EMBL" id="JAGTJQ010000004">
    <property type="protein sequence ID" value="KAH7033056.1"/>
    <property type="molecule type" value="Genomic_DNA"/>
</dbReference>
<name>A0A9P9BRL7_9PEZI</name>
<keyword evidence="2" id="KW-1185">Reference proteome</keyword>
<dbReference type="RefSeq" id="XP_046013888.1">
    <property type="nucleotide sequence ID" value="XM_046161848.1"/>
</dbReference>
<proteinExistence type="predicted"/>
<dbReference type="InterPro" id="IPR022198">
    <property type="entry name" value="DUF3723"/>
</dbReference>
<dbReference type="Proteomes" id="UP000756346">
    <property type="component" value="Unassembled WGS sequence"/>
</dbReference>
<dbReference type="OrthoDB" id="4932578at2759"/>
<sequence>VRLWCPTGKHRVLAASEDTEWIVQLHCPPAGTPHNVVLELVRQLAEDVSYYYPKTDGEIYCSLRHYHSPHIIQEWMGKLSPCKRDTLKLLQSNSQLSEAFGGLLKFPGLWEGFQLGNIHKHMALHCDKELITYLTFIQQSWEHIVDHNVDLMQLVDFSTVRHLQLLAPTLSCADHEELRAKFRSGTIFSNVEGRALLARLEKNVLHFHAMIPSIRSFHENMKLFSVTVKIIRRLLLPGSYRKSFSESLRSIWTSPDPPVIEVDEGIFQVAKSALSFEVAYWQLVLAALRNFARLGNEGPRVDRDDRIDGHIEPTALAYFQRRALLLGFQSDVIRHGARSDTGIKGLRRNDGPADEQIAQLSRRWGRPHSRVYRQIQRVAFLQQLSDRTRMEHLSVPSLLSIATLFKSTIDKSTETSLRVDSIPNLQDRAVE</sequence>
<feature type="non-terminal residue" evidence="1">
    <location>
        <position position="1"/>
    </location>
</feature>
<accession>A0A9P9BRL7</accession>
<comment type="caution">
    <text evidence="1">The sequence shown here is derived from an EMBL/GenBank/DDBJ whole genome shotgun (WGS) entry which is preliminary data.</text>
</comment>
<dbReference type="Pfam" id="PF12520">
    <property type="entry name" value="DUF3723"/>
    <property type="match status" value="1"/>
</dbReference>
<gene>
    <name evidence="1" type="ORF">B0I36DRAFT_407663</name>
</gene>
<organism evidence="1 2">
    <name type="scientific">Microdochium trichocladiopsis</name>
    <dbReference type="NCBI Taxonomy" id="1682393"/>
    <lineage>
        <taxon>Eukaryota</taxon>
        <taxon>Fungi</taxon>
        <taxon>Dikarya</taxon>
        <taxon>Ascomycota</taxon>
        <taxon>Pezizomycotina</taxon>
        <taxon>Sordariomycetes</taxon>
        <taxon>Xylariomycetidae</taxon>
        <taxon>Xylariales</taxon>
        <taxon>Microdochiaceae</taxon>
        <taxon>Microdochium</taxon>
    </lineage>
</organism>
<dbReference type="GeneID" id="70191394"/>
<reference evidence="1" key="1">
    <citation type="journal article" date="2021" name="Nat. Commun.">
        <title>Genetic determinants of endophytism in the Arabidopsis root mycobiome.</title>
        <authorList>
            <person name="Mesny F."/>
            <person name="Miyauchi S."/>
            <person name="Thiergart T."/>
            <person name="Pickel B."/>
            <person name="Atanasova L."/>
            <person name="Karlsson M."/>
            <person name="Huettel B."/>
            <person name="Barry K.W."/>
            <person name="Haridas S."/>
            <person name="Chen C."/>
            <person name="Bauer D."/>
            <person name="Andreopoulos W."/>
            <person name="Pangilinan J."/>
            <person name="LaButti K."/>
            <person name="Riley R."/>
            <person name="Lipzen A."/>
            <person name="Clum A."/>
            <person name="Drula E."/>
            <person name="Henrissat B."/>
            <person name="Kohler A."/>
            <person name="Grigoriev I.V."/>
            <person name="Martin F.M."/>
            <person name="Hacquard S."/>
        </authorList>
    </citation>
    <scope>NUCLEOTIDE SEQUENCE</scope>
    <source>
        <strain evidence="1">MPI-CAGE-CH-0230</strain>
    </source>
</reference>
<feature type="non-terminal residue" evidence="1">
    <location>
        <position position="431"/>
    </location>
</feature>